<organism evidence="7 8">
    <name type="scientific">Globodera rostochiensis</name>
    <name type="common">Golden nematode worm</name>
    <name type="synonym">Heterodera rostochiensis</name>
    <dbReference type="NCBI Taxonomy" id="31243"/>
    <lineage>
        <taxon>Eukaryota</taxon>
        <taxon>Metazoa</taxon>
        <taxon>Ecdysozoa</taxon>
        <taxon>Nematoda</taxon>
        <taxon>Chromadorea</taxon>
        <taxon>Rhabditida</taxon>
        <taxon>Tylenchina</taxon>
        <taxon>Tylenchomorpha</taxon>
        <taxon>Tylenchoidea</taxon>
        <taxon>Heteroderidae</taxon>
        <taxon>Heteroderinae</taxon>
        <taxon>Globodera</taxon>
    </lineage>
</organism>
<evidence type="ECO:0000313" key="7">
    <source>
        <dbReference type="Proteomes" id="UP000887572"/>
    </source>
</evidence>
<name>A0A914GU45_GLORO</name>
<dbReference type="AlphaFoldDB" id="A0A914GU45"/>
<dbReference type="Proteomes" id="UP000887572">
    <property type="component" value="Unplaced"/>
</dbReference>
<evidence type="ECO:0000256" key="5">
    <source>
        <dbReference type="SAM" id="MobiDB-lite"/>
    </source>
</evidence>
<evidence type="ECO:0000313" key="8">
    <source>
        <dbReference type="WBParaSite" id="Gr19_v10_g10791.t1"/>
    </source>
</evidence>
<dbReference type="Pfam" id="PF13245">
    <property type="entry name" value="AAA_19"/>
    <property type="match status" value="1"/>
</dbReference>
<protein>
    <submittedName>
        <fullName evidence="8">DNA2/NAM7 helicase-like C-terminal domain-containing protein</fullName>
    </submittedName>
</protein>
<evidence type="ECO:0000256" key="1">
    <source>
        <dbReference type="ARBA" id="ARBA00022741"/>
    </source>
</evidence>
<dbReference type="InterPro" id="IPR041679">
    <property type="entry name" value="DNA2/NAM7-like_C"/>
</dbReference>
<dbReference type="InterPro" id="IPR027417">
    <property type="entry name" value="P-loop_NTPase"/>
</dbReference>
<dbReference type="InterPro" id="IPR047187">
    <property type="entry name" value="SF1_C_Upf1"/>
</dbReference>
<dbReference type="InterPro" id="IPR050534">
    <property type="entry name" value="Coronavir_polyprotein_1ab"/>
</dbReference>
<evidence type="ECO:0000256" key="3">
    <source>
        <dbReference type="ARBA" id="ARBA00022806"/>
    </source>
</evidence>
<feature type="region of interest" description="Disordered" evidence="5">
    <location>
        <begin position="142"/>
        <end position="174"/>
    </location>
</feature>
<keyword evidence="2" id="KW-0378">Hydrolase</keyword>
<reference evidence="8" key="1">
    <citation type="submission" date="2022-11" db="UniProtKB">
        <authorList>
            <consortium name="WormBaseParasite"/>
        </authorList>
    </citation>
    <scope>IDENTIFICATION</scope>
</reference>
<keyword evidence="7" id="KW-1185">Reference proteome</keyword>
<evidence type="ECO:0000259" key="6">
    <source>
        <dbReference type="Pfam" id="PF13087"/>
    </source>
</evidence>
<keyword evidence="3" id="KW-0347">Helicase</keyword>
<feature type="compositionally biased region" description="Basic and acidic residues" evidence="5">
    <location>
        <begin position="149"/>
        <end position="174"/>
    </location>
</feature>
<dbReference type="GO" id="GO:0005524">
    <property type="term" value="F:ATP binding"/>
    <property type="evidence" value="ECO:0007669"/>
    <property type="project" value="UniProtKB-KW"/>
</dbReference>
<dbReference type="GO" id="GO:0043139">
    <property type="term" value="F:5'-3' DNA helicase activity"/>
    <property type="evidence" value="ECO:0007669"/>
    <property type="project" value="TreeGrafter"/>
</dbReference>
<dbReference type="PANTHER" id="PTHR43788">
    <property type="entry name" value="DNA2/NAM7 HELICASE FAMILY MEMBER"/>
    <property type="match status" value="1"/>
</dbReference>
<keyword evidence="4" id="KW-0067">ATP-binding</keyword>
<evidence type="ECO:0000256" key="2">
    <source>
        <dbReference type="ARBA" id="ARBA00022801"/>
    </source>
</evidence>
<dbReference type="WBParaSite" id="Gr19_v10_g10791.t1">
    <property type="protein sequence ID" value="Gr19_v10_g10791.t1"/>
    <property type="gene ID" value="Gr19_v10_g10791"/>
</dbReference>
<keyword evidence="1" id="KW-0547">Nucleotide-binding</keyword>
<evidence type="ECO:0000256" key="4">
    <source>
        <dbReference type="ARBA" id="ARBA00022840"/>
    </source>
</evidence>
<feature type="domain" description="DNA2/NAM7 helicase-like C-terminal" evidence="6">
    <location>
        <begin position="867"/>
        <end position="1062"/>
    </location>
</feature>
<dbReference type="Pfam" id="PF13087">
    <property type="entry name" value="AAA_12"/>
    <property type="match status" value="1"/>
</dbReference>
<proteinExistence type="predicted"/>
<dbReference type="PANTHER" id="PTHR43788:SF16">
    <property type="entry name" value="HELICASE WITH ZINC FINGER 2"/>
    <property type="match status" value="1"/>
</dbReference>
<dbReference type="GO" id="GO:0016787">
    <property type="term" value="F:hydrolase activity"/>
    <property type="evidence" value="ECO:0007669"/>
    <property type="project" value="UniProtKB-KW"/>
</dbReference>
<dbReference type="Gene3D" id="3.40.50.300">
    <property type="entry name" value="P-loop containing nucleotide triphosphate hydrolases"/>
    <property type="match status" value="2"/>
</dbReference>
<accession>A0A914GU45</accession>
<dbReference type="CDD" id="cd18808">
    <property type="entry name" value="SF1_C_Upf1"/>
    <property type="match status" value="1"/>
</dbReference>
<sequence length="1212" mass="133073">MSSEMSKKSENRACGPEEIEALKVDGERTEEPGVVEGSESCMEGIERACGPEEIGLAVGQAGVPGEVDERRACGPEEIRAKVVEGSEGGSGSLERACGPEEIRSVEIGVEDGEVMAIDRPMWAPKLVNPADPLGLAEIHPVEAGMRGGENGEGKVKEEKVDRQDKDHPSSRKPWVEGEFSGAAVCVKQIIGLRAKGNLGKKVGTGQEQSDEEQVSSTEPRWYMVAQVAGKGVIAARKEMSEHWPDLVWVDNDSVRTSRPLEMGDGVKIAKVEWANTETGWAGPGDWLIPSNKRLNHQAVAKEVSACSQGPVHSALGLVLHVERDKQRKGGRAGDLHVKSANIAAPQLHMVMRIQRRHMAPGMESTLRFHRLVQLKLATVKGPKAILVSPHYVLPGGFPMKNGDEMLAYQPNLIVGVEPELQKYGYPFDKTFSWKEVELGEKVMACALAAQRAYIEQEQNRFTLVVEILSVEELQENQVSLRFRHPLRNLQELMDMTEVWEEDTAVSCRADQNDATKPCAAGYVIRLEKRPAAIGYEVTAEVILGFQTAKGQNTWRQFECLRDGALEAVELRPMISTRALRDRAEMLTSNVCSQRAQNGSASVNKIMAVLLGQEVVRDTPAQAEGVSLTGHKALAMLRGGQKDSAKLMLDNEPRVVFQQAGPGTGKTFTAAAIMAAILNEDASARILAVAPPNIAVVKLVMEMEGVLRVEGQSIPMLALFSGAGKIRYANEVRHIATHTLAAAVDTEEFQKQLEVQEMRVVKRYLSACDRNPRLAQEATVAELVKEYDQRRVCFATLAFAEQNPSLFRGLTHLIIDEAGQAPFSQVLSMAGQHNFLRKLLITGDRRQLKVHLPSLPYTIRERLGLDTVIENLDAAVDVDVTTLSVSYRSHPSIVRCVEAAFYMPHKEVLTPGRAPEEKALLTGQMSFKLPVSSCPLVLIHQVDDAVQDEVSRSSSNPAQSDTAMRVLFRLRRAVPEDTVIRCICLYTAQALEIGQLVRQEELNNILVTTADATQGHESALSVVVTTVSRSAADTSTEVPFWAMPDRVDVALSRAGHGMVIIGNLLVLGQTPAWKRFISSALEETTVVDPDYVNVIRQTNCQHDQRGRLMLAGEGMVRSEDFYIKWRGNNEGSRAEPRAWTATAAIHRKVDELFNHSCAAWCVGVRIGGSKAKPHPNGLPIHSHTLGSCLYFRTWEIISSANEDRGRSYGKGEL</sequence>
<dbReference type="SUPFAM" id="SSF52540">
    <property type="entry name" value="P-loop containing nucleoside triphosphate hydrolases"/>
    <property type="match status" value="1"/>
</dbReference>